<gene>
    <name evidence="15" type="ORF">MW290_23470</name>
</gene>
<comment type="cofactor">
    <cofactor evidence="1">
        <name>heme b</name>
        <dbReference type="ChEBI" id="CHEBI:60344"/>
    </cofactor>
</comment>
<sequence>MKNMGFIPSSSTSVQRYAGSLRAVHWLRALVVLGTLAAGLLMVNLPDEMTVKFEQLYPNHKQFGVLALVLVLLQLGLRWRRGVPALPHSLQPWERRLSHLTHGLMYLLLVLVPLMGYAMSSSFTQSDGVPFFFFGHLPELLPKNDARFEVFQLLHRYLAWTLLALVVMHVAGALKHRFFDADADSDVLRRML</sequence>
<accession>A0ABY4SH57</accession>
<evidence type="ECO:0000256" key="4">
    <source>
        <dbReference type="ARBA" id="ARBA00022475"/>
    </source>
</evidence>
<evidence type="ECO:0000256" key="12">
    <source>
        <dbReference type="ARBA" id="ARBA00037975"/>
    </source>
</evidence>
<evidence type="ECO:0000256" key="13">
    <source>
        <dbReference type="SAM" id="Phobius"/>
    </source>
</evidence>
<evidence type="ECO:0000256" key="6">
    <source>
        <dbReference type="ARBA" id="ARBA00022692"/>
    </source>
</evidence>
<feature type="transmembrane region" description="Helical" evidence="13">
    <location>
        <begin position="100"/>
        <end position="119"/>
    </location>
</feature>
<dbReference type="Proteomes" id="UP001056201">
    <property type="component" value="Chromosome 2"/>
</dbReference>
<evidence type="ECO:0000256" key="2">
    <source>
        <dbReference type="ARBA" id="ARBA00004651"/>
    </source>
</evidence>
<evidence type="ECO:0000259" key="14">
    <source>
        <dbReference type="Pfam" id="PF01292"/>
    </source>
</evidence>
<dbReference type="EMBL" id="CP097636">
    <property type="protein sequence ID" value="URI11905.1"/>
    <property type="molecule type" value="Genomic_DNA"/>
</dbReference>
<keyword evidence="6 13" id="KW-0812">Transmembrane</keyword>
<keyword evidence="3" id="KW-0813">Transport</keyword>
<protein>
    <submittedName>
        <fullName evidence="15">Cytochrome b</fullName>
    </submittedName>
</protein>
<feature type="transmembrane region" description="Helical" evidence="13">
    <location>
        <begin position="26"/>
        <end position="43"/>
    </location>
</feature>
<keyword evidence="4" id="KW-1003">Cell membrane</keyword>
<reference evidence="15" key="1">
    <citation type="submission" date="2022-05" db="EMBL/GenBank/DDBJ databases">
        <title>An RpoN-dependent PEP-CTERM gene is involved in floc formation of an Aquincola tertiaricarbonis strain.</title>
        <authorList>
            <person name="Qiu D."/>
            <person name="Xia M."/>
        </authorList>
    </citation>
    <scope>NUCLEOTIDE SEQUENCE</scope>
    <source>
        <strain evidence="15">RN12</strain>
    </source>
</reference>
<evidence type="ECO:0000256" key="10">
    <source>
        <dbReference type="ARBA" id="ARBA00023004"/>
    </source>
</evidence>
<keyword evidence="11 13" id="KW-0472">Membrane</keyword>
<dbReference type="SUPFAM" id="SSF81342">
    <property type="entry name" value="Transmembrane di-heme cytochromes"/>
    <property type="match status" value="1"/>
</dbReference>
<feature type="transmembrane region" description="Helical" evidence="13">
    <location>
        <begin position="157"/>
        <end position="174"/>
    </location>
</feature>
<keyword evidence="16" id="KW-1185">Reference proteome</keyword>
<comment type="subcellular location">
    <subcellularLocation>
        <location evidence="2">Cell membrane</location>
        <topology evidence="2">Multi-pass membrane protein</topology>
    </subcellularLocation>
</comment>
<dbReference type="PANTHER" id="PTHR30529:SF1">
    <property type="entry name" value="CYTOCHROME B561 HOMOLOG 2"/>
    <property type="match status" value="1"/>
</dbReference>
<keyword evidence="10" id="KW-0408">Iron</keyword>
<feature type="transmembrane region" description="Helical" evidence="13">
    <location>
        <begin position="63"/>
        <end position="79"/>
    </location>
</feature>
<evidence type="ECO:0000313" key="15">
    <source>
        <dbReference type="EMBL" id="URI11905.1"/>
    </source>
</evidence>
<name>A0ABY4SH57_AQUTE</name>
<evidence type="ECO:0000313" key="16">
    <source>
        <dbReference type="Proteomes" id="UP001056201"/>
    </source>
</evidence>
<evidence type="ECO:0000256" key="8">
    <source>
        <dbReference type="ARBA" id="ARBA00022982"/>
    </source>
</evidence>
<evidence type="ECO:0000256" key="3">
    <source>
        <dbReference type="ARBA" id="ARBA00022448"/>
    </source>
</evidence>
<organism evidence="15 16">
    <name type="scientific">Aquincola tertiaricarbonis</name>
    <dbReference type="NCBI Taxonomy" id="391953"/>
    <lineage>
        <taxon>Bacteria</taxon>
        <taxon>Pseudomonadati</taxon>
        <taxon>Pseudomonadota</taxon>
        <taxon>Betaproteobacteria</taxon>
        <taxon>Burkholderiales</taxon>
        <taxon>Sphaerotilaceae</taxon>
        <taxon>Aquincola</taxon>
    </lineage>
</organism>
<comment type="similarity">
    <text evidence="12">Belongs to the cytochrome b561 family.</text>
</comment>
<evidence type="ECO:0000256" key="5">
    <source>
        <dbReference type="ARBA" id="ARBA00022617"/>
    </source>
</evidence>
<dbReference type="InterPro" id="IPR052168">
    <property type="entry name" value="Cytochrome_b561_oxidase"/>
</dbReference>
<keyword evidence="5" id="KW-0349">Heme</keyword>
<dbReference type="InterPro" id="IPR016174">
    <property type="entry name" value="Di-haem_cyt_TM"/>
</dbReference>
<dbReference type="PANTHER" id="PTHR30529">
    <property type="entry name" value="CYTOCHROME B561"/>
    <property type="match status" value="1"/>
</dbReference>
<feature type="domain" description="Cytochrome b561 bacterial/Ni-hydrogenase" evidence="14">
    <location>
        <begin position="16"/>
        <end position="182"/>
    </location>
</feature>
<dbReference type="InterPro" id="IPR011577">
    <property type="entry name" value="Cyt_b561_bac/Ni-Hgenase"/>
</dbReference>
<keyword evidence="9 13" id="KW-1133">Transmembrane helix</keyword>
<evidence type="ECO:0000256" key="9">
    <source>
        <dbReference type="ARBA" id="ARBA00022989"/>
    </source>
</evidence>
<keyword evidence="7" id="KW-0479">Metal-binding</keyword>
<dbReference type="Pfam" id="PF01292">
    <property type="entry name" value="Ni_hydr_CYTB"/>
    <property type="match status" value="1"/>
</dbReference>
<evidence type="ECO:0000256" key="11">
    <source>
        <dbReference type="ARBA" id="ARBA00023136"/>
    </source>
</evidence>
<evidence type="ECO:0000256" key="7">
    <source>
        <dbReference type="ARBA" id="ARBA00022723"/>
    </source>
</evidence>
<proteinExistence type="inferred from homology"/>
<dbReference type="RefSeq" id="WP_250200099.1">
    <property type="nucleotide sequence ID" value="NZ_CP097636.1"/>
</dbReference>
<keyword evidence="8" id="KW-0249">Electron transport</keyword>
<evidence type="ECO:0000256" key="1">
    <source>
        <dbReference type="ARBA" id="ARBA00001970"/>
    </source>
</evidence>